<feature type="transmembrane region" description="Helical" evidence="2">
    <location>
        <begin position="783"/>
        <end position="801"/>
    </location>
</feature>
<accession>A0AAN6RYS7</accession>
<organism evidence="3 4">
    <name type="scientific">Diplogelasinospora grovesii</name>
    <dbReference type="NCBI Taxonomy" id="303347"/>
    <lineage>
        <taxon>Eukaryota</taxon>
        <taxon>Fungi</taxon>
        <taxon>Dikarya</taxon>
        <taxon>Ascomycota</taxon>
        <taxon>Pezizomycotina</taxon>
        <taxon>Sordariomycetes</taxon>
        <taxon>Sordariomycetidae</taxon>
        <taxon>Sordariales</taxon>
        <taxon>Diplogelasinosporaceae</taxon>
        <taxon>Diplogelasinospora</taxon>
    </lineage>
</organism>
<evidence type="ECO:0000313" key="3">
    <source>
        <dbReference type="EMBL" id="KAK3933783.1"/>
    </source>
</evidence>
<dbReference type="Pfam" id="PF11915">
    <property type="entry name" value="DUF3433"/>
    <property type="match status" value="1"/>
</dbReference>
<evidence type="ECO:0000313" key="4">
    <source>
        <dbReference type="Proteomes" id="UP001303473"/>
    </source>
</evidence>
<evidence type="ECO:0000256" key="1">
    <source>
        <dbReference type="SAM" id="MobiDB-lite"/>
    </source>
</evidence>
<feature type="transmembrane region" description="Helical" evidence="2">
    <location>
        <begin position="711"/>
        <end position="737"/>
    </location>
</feature>
<dbReference type="EMBL" id="MU854072">
    <property type="protein sequence ID" value="KAK3933783.1"/>
    <property type="molecule type" value="Genomic_DNA"/>
</dbReference>
<keyword evidence="2" id="KW-0812">Transmembrane</keyword>
<sequence length="1124" mass="123062">MADDNPSEGIPLVALSPSGAGSEGNGQNGWTANAYCDDDDDGAAPPPIFLSDKVLLSTPPVFVPVRRGRWSSSFLNLMRGPHVGQAVVFLAIIAHRSLVARLRHDEPANQVVLGPIVIVTIMISVFLPLQFHQITYAFQQPRLDTQSFIGARAFATLIVACIIAPLLILPIFDSTSFDFNKDGIETARNTTYATLSSWSAVAPNLRGSFPSVMEMKPGGKTRLPLNPWAVTTETIQKLMEDAITFPLPRNGKGSGERRWNEKPDDAHGVYMPVLTWPVRNLPQDGTMDLESNLRAPTQVLAVRLVCQFANVSGVVTRRTNTSEPILSVRLYDNNSCAAQIDMPARHLESDMRDQVVRQLGNAEFQKGKLAELQQHYLRLARGDAPVAVYTPAWARLSADEDNVEAPGNKTLCQSRLGMVGLSLAFQADDTVPPTSLFEAASCEPQFAVADIELTFNSQSPLKAGAESLGTYLGGHTYWNTRKLDSDWAPLDARADVQLREGLLADAADFSALGGHWAWPVINEGLGDLGHGRPQRVGSLLLAGRLVRQSFVAKLAVAMDLTLRERLADGDVRVRLGLEKVAARAARTVFQDRWLFQIPLWLAFAAFLCLEYASHGEAEASTRVPAWVPWPLTSPAARAMLLRHSSVLPWLRALRTGHAQLKDLPHMYIGNWRIHEKAGKSGWRLDLPQFYHPPAGGRKKKRTVDPRLSKDMLASIILLYHGIAASVAVVLYAVLLGVAVGQSAGSSQPLDSMAERWRVRGVVGLEPSVSFWSVLFWRILPTSLIFYCALFWIPSVYHFLCGRQPWSGLLRKLRSAPESITLDYSNRYFPLPHAIRNRHWLIAAFSVGTLAAVFVPAVQPRVLHVSRVQARQAESVVVSGSRWEWADSPSESPFSPGRLPFDRAIQDLAKRGQYNDDLIQPFSPAPAILPLDLAGADLGGYPYALYEAPALFAGLDCEDVAIEPEASPDTGSEGGGDPVTEVLVRLGTEGPSAAVRIPVPCSMPTASRPAVPVQPNAQQALCMQWWLHDSSSQNAPDNESPRWIVVALSGQRVRSSSTRDLQFSRPPSAMAIACRSALRKESTRITVSTDPKMQNTTTPIHHEPLGGGSALDRRIVAVLIDRSKQ</sequence>
<feature type="transmembrane region" description="Helical" evidence="2">
    <location>
        <begin position="82"/>
        <end position="99"/>
    </location>
</feature>
<keyword evidence="4" id="KW-1185">Reference proteome</keyword>
<reference evidence="4" key="1">
    <citation type="journal article" date="2023" name="Mol. Phylogenet. Evol.">
        <title>Genome-scale phylogeny and comparative genomics of the fungal order Sordariales.</title>
        <authorList>
            <person name="Hensen N."/>
            <person name="Bonometti L."/>
            <person name="Westerberg I."/>
            <person name="Brannstrom I.O."/>
            <person name="Guillou S."/>
            <person name="Cros-Aarteil S."/>
            <person name="Calhoun S."/>
            <person name="Haridas S."/>
            <person name="Kuo A."/>
            <person name="Mondo S."/>
            <person name="Pangilinan J."/>
            <person name="Riley R."/>
            <person name="LaButti K."/>
            <person name="Andreopoulos B."/>
            <person name="Lipzen A."/>
            <person name="Chen C."/>
            <person name="Yan M."/>
            <person name="Daum C."/>
            <person name="Ng V."/>
            <person name="Clum A."/>
            <person name="Steindorff A."/>
            <person name="Ohm R.A."/>
            <person name="Martin F."/>
            <person name="Silar P."/>
            <person name="Natvig D.O."/>
            <person name="Lalanne C."/>
            <person name="Gautier V."/>
            <person name="Ament-Velasquez S.L."/>
            <person name="Kruys A."/>
            <person name="Hutchinson M.I."/>
            <person name="Powell A.J."/>
            <person name="Barry K."/>
            <person name="Miller A.N."/>
            <person name="Grigoriev I.V."/>
            <person name="Debuchy R."/>
            <person name="Gladieux P."/>
            <person name="Hiltunen Thoren M."/>
            <person name="Johannesson H."/>
        </authorList>
    </citation>
    <scope>NUCLEOTIDE SEQUENCE [LARGE SCALE GENOMIC DNA]</scope>
    <source>
        <strain evidence="4">CBS 340.73</strain>
    </source>
</reference>
<feature type="transmembrane region" description="Helical" evidence="2">
    <location>
        <begin position="149"/>
        <end position="172"/>
    </location>
</feature>
<dbReference type="AlphaFoldDB" id="A0AAN6RYS7"/>
<evidence type="ECO:0000256" key="2">
    <source>
        <dbReference type="SAM" id="Phobius"/>
    </source>
</evidence>
<proteinExistence type="predicted"/>
<feature type="region of interest" description="Disordered" evidence="1">
    <location>
        <begin position="1"/>
        <end position="32"/>
    </location>
</feature>
<keyword evidence="2" id="KW-1133">Transmembrane helix</keyword>
<dbReference type="InterPro" id="IPR021840">
    <property type="entry name" value="DUF3433"/>
</dbReference>
<comment type="caution">
    <text evidence="3">The sequence shown here is derived from an EMBL/GenBank/DDBJ whole genome shotgun (WGS) entry which is preliminary data.</text>
</comment>
<keyword evidence="2" id="KW-0472">Membrane</keyword>
<feature type="transmembrane region" description="Helical" evidence="2">
    <location>
        <begin position="839"/>
        <end position="857"/>
    </location>
</feature>
<dbReference type="Proteomes" id="UP001303473">
    <property type="component" value="Unassembled WGS sequence"/>
</dbReference>
<protein>
    <submittedName>
        <fullName evidence="3">Uncharacterized protein</fullName>
    </submittedName>
</protein>
<feature type="transmembrane region" description="Helical" evidence="2">
    <location>
        <begin position="111"/>
        <end position="129"/>
    </location>
</feature>
<name>A0AAN6RYS7_9PEZI</name>
<gene>
    <name evidence="3" type="ORF">QBC46DRAFT_359450</name>
</gene>